<dbReference type="GO" id="GO:0030246">
    <property type="term" value="F:carbohydrate binding"/>
    <property type="evidence" value="ECO:0007669"/>
    <property type="project" value="InterPro"/>
</dbReference>
<keyword evidence="2" id="KW-0805">Transcription regulation</keyword>
<feature type="domain" description="Sugar-binding" evidence="5">
    <location>
        <begin position="59"/>
        <end position="310"/>
    </location>
</feature>
<dbReference type="Gene3D" id="1.10.10.60">
    <property type="entry name" value="Homeodomain-like"/>
    <property type="match status" value="1"/>
</dbReference>
<sequence length="310" mass="33462">MGTMNNKRLMIKVCELYYIQNKSQKEISAILGISRPQICRLITAAKETGIVNISISNPYVRETELENRLIKCFGIRDALVVDSTCGEGENRMQSFAKEASRLVEDYIPQDARVGVMSGYTCKAMIDAMEQSPKKLKLVVPLAGGISTTNMSIHADTLAQKLADLHGTSALNLNAPAVVSDLNLAVSLRKEESIAKVLEAGKKVDIALVGIGNLSEGATNIQLGSLRKQDVDELRRQGAVASVCSSYLDKDGCEVGQEILERSIGQSLKDLKKSRIIAAAIGDSKVEAIKAALKSGKIDILVTDLETAKQI</sequence>
<gene>
    <name evidence="6" type="ORF">HMPREF9470_01082</name>
</gene>
<name>A0A0J9F443_9FIRM</name>
<dbReference type="Gene3D" id="3.40.50.1360">
    <property type="match status" value="1"/>
</dbReference>
<dbReference type="SUPFAM" id="SSF100950">
    <property type="entry name" value="NagB/RpiA/CoA transferase-like"/>
    <property type="match status" value="1"/>
</dbReference>
<dbReference type="EMBL" id="ADLK01000007">
    <property type="protein sequence ID" value="KMW22995.1"/>
    <property type="molecule type" value="Genomic_DNA"/>
</dbReference>
<dbReference type="PANTHER" id="PTHR34294:SF1">
    <property type="entry name" value="TRANSCRIPTIONAL REGULATOR LSRR"/>
    <property type="match status" value="1"/>
</dbReference>
<evidence type="ECO:0000259" key="5">
    <source>
        <dbReference type="Pfam" id="PF04198"/>
    </source>
</evidence>
<keyword evidence="4" id="KW-0804">Transcription</keyword>
<organism evidence="6 7">
    <name type="scientific">[Clostridium] citroniae WAL-19142</name>
    <dbReference type="NCBI Taxonomy" id="742734"/>
    <lineage>
        <taxon>Bacteria</taxon>
        <taxon>Bacillati</taxon>
        <taxon>Bacillota</taxon>
        <taxon>Clostridia</taxon>
        <taxon>Lachnospirales</taxon>
        <taxon>Lachnospiraceae</taxon>
        <taxon>Enterocloster</taxon>
    </lineage>
</organism>
<evidence type="ECO:0000313" key="6">
    <source>
        <dbReference type="EMBL" id="KMW22995.1"/>
    </source>
</evidence>
<evidence type="ECO:0000256" key="3">
    <source>
        <dbReference type="ARBA" id="ARBA00023125"/>
    </source>
</evidence>
<dbReference type="Pfam" id="PF04198">
    <property type="entry name" value="Sugar-bind"/>
    <property type="match status" value="1"/>
</dbReference>
<dbReference type="InterPro" id="IPR051054">
    <property type="entry name" value="SorC_transcr_regulators"/>
</dbReference>
<evidence type="ECO:0000256" key="1">
    <source>
        <dbReference type="ARBA" id="ARBA00010466"/>
    </source>
</evidence>
<dbReference type="GO" id="GO:0003677">
    <property type="term" value="F:DNA binding"/>
    <property type="evidence" value="ECO:0007669"/>
    <property type="project" value="UniProtKB-KW"/>
</dbReference>
<dbReference type="AlphaFoldDB" id="A0A0J9F443"/>
<dbReference type="GeneID" id="93165098"/>
<dbReference type="OrthoDB" id="58802at2"/>
<dbReference type="PANTHER" id="PTHR34294">
    <property type="entry name" value="TRANSCRIPTIONAL REGULATOR-RELATED"/>
    <property type="match status" value="1"/>
</dbReference>
<dbReference type="Proteomes" id="UP000037392">
    <property type="component" value="Unassembled WGS sequence"/>
</dbReference>
<dbReference type="InterPro" id="IPR037171">
    <property type="entry name" value="NagB/RpiA_transferase-like"/>
</dbReference>
<dbReference type="SUPFAM" id="SSF88659">
    <property type="entry name" value="Sigma3 and sigma4 domains of RNA polymerase sigma factors"/>
    <property type="match status" value="1"/>
</dbReference>
<evidence type="ECO:0000256" key="2">
    <source>
        <dbReference type="ARBA" id="ARBA00023015"/>
    </source>
</evidence>
<reference evidence="6 7" key="1">
    <citation type="submission" date="2011-04" db="EMBL/GenBank/DDBJ databases">
        <title>The Genome Sequence of Clostridium citroniae WAL-19142.</title>
        <authorList>
            <consortium name="The Broad Institute Genome Sequencing Platform"/>
            <person name="Earl A."/>
            <person name="Ward D."/>
            <person name="Feldgarden M."/>
            <person name="Gevers D."/>
            <person name="Warren Y.A."/>
            <person name="Tyrrell K.L."/>
            <person name="Citron D.M."/>
            <person name="Goldstein E.J."/>
            <person name="Daigneault M."/>
            <person name="Allen-Vercoe E."/>
            <person name="Young S.K."/>
            <person name="Zeng Q."/>
            <person name="Gargeya S."/>
            <person name="Fitzgerald M."/>
            <person name="Haas B."/>
            <person name="Abouelleil A."/>
            <person name="Alvarado L."/>
            <person name="Arachchi H.M."/>
            <person name="Berlin A."/>
            <person name="Brown A."/>
            <person name="Chapman S.B."/>
            <person name="Chen Z."/>
            <person name="Dunbar C."/>
            <person name="Freedman E."/>
            <person name="Gearin G."/>
            <person name="Gellesch M."/>
            <person name="Goldberg J."/>
            <person name="Griggs A."/>
            <person name="Gujja S."/>
            <person name="Heilman E.R."/>
            <person name="Heiman D."/>
            <person name="Howarth C."/>
            <person name="Larson L."/>
            <person name="Lui A."/>
            <person name="MacDonald P.J."/>
            <person name="Mehta T."/>
            <person name="Montmayeur A."/>
            <person name="Murphy C."/>
            <person name="Neiman D."/>
            <person name="Pearson M."/>
            <person name="Priest M."/>
            <person name="Roberts A."/>
            <person name="Saif S."/>
            <person name="Shea T."/>
            <person name="Shenoy N."/>
            <person name="Sisk P."/>
            <person name="Stolte C."/>
            <person name="Sykes S."/>
            <person name="White J."/>
            <person name="Yandava C."/>
            <person name="Wortman J."/>
            <person name="Nusbaum C."/>
            <person name="Birren B."/>
        </authorList>
    </citation>
    <scope>NUCLEOTIDE SEQUENCE [LARGE SCALE GENOMIC DNA]</scope>
    <source>
        <strain evidence="6 7">WAL-19142</strain>
    </source>
</reference>
<keyword evidence="3" id="KW-0238">DNA-binding</keyword>
<dbReference type="InterPro" id="IPR013324">
    <property type="entry name" value="RNA_pol_sigma_r3/r4-like"/>
</dbReference>
<proteinExistence type="inferred from homology"/>
<evidence type="ECO:0000256" key="4">
    <source>
        <dbReference type="ARBA" id="ARBA00023163"/>
    </source>
</evidence>
<comment type="caution">
    <text evidence="6">The sequence shown here is derived from an EMBL/GenBank/DDBJ whole genome shotgun (WGS) entry which is preliminary data.</text>
</comment>
<dbReference type="PATRIC" id="fig|742734.4.peg.1152"/>
<dbReference type="RefSeq" id="WP_007867381.1">
    <property type="nucleotide sequence ID" value="NZ_KQ235876.1"/>
</dbReference>
<accession>A0A0J9F443</accession>
<protein>
    <recommendedName>
        <fullName evidence="5">Sugar-binding domain-containing protein</fullName>
    </recommendedName>
</protein>
<comment type="similarity">
    <text evidence="1">Belongs to the SorC transcriptional regulatory family.</text>
</comment>
<evidence type="ECO:0000313" key="7">
    <source>
        <dbReference type="Proteomes" id="UP000037392"/>
    </source>
</evidence>
<dbReference type="InterPro" id="IPR007324">
    <property type="entry name" value="Sugar-bd_dom_put"/>
</dbReference>